<accession>A0AAW0E066</accession>
<dbReference type="Pfam" id="PF05648">
    <property type="entry name" value="PEX11"/>
    <property type="match status" value="1"/>
</dbReference>
<evidence type="ECO:0000256" key="1">
    <source>
        <dbReference type="ARBA" id="ARBA00022593"/>
    </source>
</evidence>
<evidence type="ECO:0000313" key="6">
    <source>
        <dbReference type="EMBL" id="KAK7058421.1"/>
    </source>
</evidence>
<keyword evidence="1" id="KW-0962">Peroxisome biogenesis</keyword>
<keyword evidence="3" id="KW-0576">Peroxisome</keyword>
<dbReference type="Proteomes" id="UP001383192">
    <property type="component" value="Unassembled WGS sequence"/>
</dbReference>
<dbReference type="EMBL" id="JAYKXP010000005">
    <property type="protein sequence ID" value="KAK7058421.1"/>
    <property type="molecule type" value="Genomic_DNA"/>
</dbReference>
<comment type="caution">
    <text evidence="6">The sequence shown here is derived from an EMBL/GenBank/DDBJ whole genome shotgun (WGS) entry which is preliminary data.</text>
</comment>
<gene>
    <name evidence="6" type="ORF">VNI00_002055</name>
</gene>
<sequence length="313" mass="35341">MSYSKPATLSRLTDATLGCFSRFPQSEFLDHLVRFLSTWSGSDKFFNIIQRLVSLLAAYLSLRARLQHRAGLRAKPVSNAAAGCSNFARVISKSRTLYRFWGLIPIFQWMIALERNPQPTRNLLNIERLQGWSMLGYYPLEHLTFLRSNDVIPSQLSLRVSPLSKPKKLDLNAGEMSLWSCRCWAAYVVLQFAHLREQRKLLQTRQRNLRKAKGSSLSTAEKEELKKNWDAYWSELVMNAANFALALNDSSRTGYMNGVWYDLITLFATALSFRSGWKATALPPAPHPTEKTNGDVPEPTVSGYDAAPGEGSS</sequence>
<dbReference type="GO" id="GO:0005778">
    <property type="term" value="C:peroxisomal membrane"/>
    <property type="evidence" value="ECO:0007669"/>
    <property type="project" value="UniProtKB-SubCell"/>
</dbReference>
<evidence type="ECO:0000256" key="4">
    <source>
        <dbReference type="ARBA" id="ARBA00046271"/>
    </source>
</evidence>
<dbReference type="PANTHER" id="PTHR12652">
    <property type="entry name" value="PEROXISOMAL BIOGENESIS FACTOR 11"/>
    <property type="match status" value="1"/>
</dbReference>
<dbReference type="AlphaFoldDB" id="A0AAW0E066"/>
<dbReference type="PANTHER" id="PTHR12652:SF25">
    <property type="entry name" value="MICROBODY (PEROXISOME) PROLIFERATION PROTEIN PEROXIN 11C (EUROFUNG)"/>
    <property type="match status" value="1"/>
</dbReference>
<reference evidence="6 7" key="1">
    <citation type="submission" date="2024-01" db="EMBL/GenBank/DDBJ databases">
        <title>A draft genome for a cacao thread blight-causing isolate of Paramarasmius palmivorus.</title>
        <authorList>
            <person name="Baruah I.K."/>
            <person name="Bukari Y."/>
            <person name="Amoako-Attah I."/>
            <person name="Meinhardt L.W."/>
            <person name="Bailey B.A."/>
            <person name="Cohen S.P."/>
        </authorList>
    </citation>
    <scope>NUCLEOTIDE SEQUENCE [LARGE SCALE GENOMIC DNA]</scope>
    <source>
        <strain evidence="6 7">GH-12</strain>
    </source>
</reference>
<keyword evidence="7" id="KW-1185">Reference proteome</keyword>
<evidence type="ECO:0000313" key="7">
    <source>
        <dbReference type="Proteomes" id="UP001383192"/>
    </source>
</evidence>
<dbReference type="GO" id="GO:0016559">
    <property type="term" value="P:peroxisome fission"/>
    <property type="evidence" value="ECO:0007669"/>
    <property type="project" value="InterPro"/>
</dbReference>
<protein>
    <submittedName>
        <fullName evidence="6">Uncharacterized protein</fullName>
    </submittedName>
</protein>
<organism evidence="6 7">
    <name type="scientific">Paramarasmius palmivorus</name>
    <dbReference type="NCBI Taxonomy" id="297713"/>
    <lineage>
        <taxon>Eukaryota</taxon>
        <taxon>Fungi</taxon>
        <taxon>Dikarya</taxon>
        <taxon>Basidiomycota</taxon>
        <taxon>Agaricomycotina</taxon>
        <taxon>Agaricomycetes</taxon>
        <taxon>Agaricomycetidae</taxon>
        <taxon>Agaricales</taxon>
        <taxon>Marasmiineae</taxon>
        <taxon>Marasmiaceae</taxon>
        <taxon>Paramarasmius</taxon>
    </lineage>
</organism>
<name>A0AAW0E066_9AGAR</name>
<evidence type="ECO:0000256" key="3">
    <source>
        <dbReference type="ARBA" id="ARBA00023140"/>
    </source>
</evidence>
<comment type="subcellular location">
    <subcellularLocation>
        <location evidence="4">Peroxisome membrane</location>
    </subcellularLocation>
</comment>
<feature type="region of interest" description="Disordered" evidence="5">
    <location>
        <begin position="283"/>
        <end position="313"/>
    </location>
</feature>
<keyword evidence="2" id="KW-0472">Membrane</keyword>
<evidence type="ECO:0000256" key="5">
    <source>
        <dbReference type="SAM" id="MobiDB-lite"/>
    </source>
</evidence>
<dbReference type="InterPro" id="IPR008733">
    <property type="entry name" value="PEX11"/>
</dbReference>
<proteinExistence type="predicted"/>
<evidence type="ECO:0000256" key="2">
    <source>
        <dbReference type="ARBA" id="ARBA00023136"/>
    </source>
</evidence>